<gene>
    <name evidence="4" type="ORF">PMAYCL1PPCAC_10932</name>
</gene>
<reference evidence="5" key="1">
    <citation type="submission" date="2022-10" db="EMBL/GenBank/DDBJ databases">
        <title>Genome assembly of Pristionchus species.</title>
        <authorList>
            <person name="Yoshida K."/>
            <person name="Sommer R.J."/>
        </authorList>
    </citation>
    <scope>NUCLEOTIDE SEQUENCE [LARGE SCALE GENOMIC DNA]</scope>
    <source>
        <strain evidence="5">RS5460</strain>
    </source>
</reference>
<feature type="domain" description="HYR" evidence="3">
    <location>
        <begin position="1"/>
        <end position="61"/>
    </location>
</feature>
<evidence type="ECO:0000313" key="5">
    <source>
        <dbReference type="Proteomes" id="UP001328107"/>
    </source>
</evidence>
<dbReference type="EMBL" id="BTRK01000003">
    <property type="protein sequence ID" value="GMR40737.1"/>
    <property type="molecule type" value="Genomic_DNA"/>
</dbReference>
<feature type="non-terminal residue" evidence="4">
    <location>
        <position position="299"/>
    </location>
</feature>
<evidence type="ECO:0000256" key="1">
    <source>
        <dbReference type="ARBA" id="ARBA00022737"/>
    </source>
</evidence>
<evidence type="ECO:0000313" key="4">
    <source>
        <dbReference type="EMBL" id="GMR40737.1"/>
    </source>
</evidence>
<keyword evidence="1" id="KW-0677">Repeat</keyword>
<dbReference type="AlphaFoldDB" id="A0AAN4ZM25"/>
<dbReference type="PROSITE" id="PS50825">
    <property type="entry name" value="HYR"/>
    <property type="match status" value="1"/>
</dbReference>
<keyword evidence="5" id="KW-1185">Reference proteome</keyword>
<dbReference type="Proteomes" id="UP001328107">
    <property type="component" value="Unassembled WGS sequence"/>
</dbReference>
<organism evidence="4 5">
    <name type="scientific">Pristionchus mayeri</name>
    <dbReference type="NCBI Taxonomy" id="1317129"/>
    <lineage>
        <taxon>Eukaryota</taxon>
        <taxon>Metazoa</taxon>
        <taxon>Ecdysozoa</taxon>
        <taxon>Nematoda</taxon>
        <taxon>Chromadorea</taxon>
        <taxon>Rhabditida</taxon>
        <taxon>Rhabditina</taxon>
        <taxon>Diplogasteromorpha</taxon>
        <taxon>Diplogasteroidea</taxon>
        <taxon>Neodiplogasteridae</taxon>
        <taxon>Pristionchus</taxon>
    </lineage>
</organism>
<comment type="caution">
    <text evidence="4">The sequence shown here is derived from an EMBL/GenBank/DDBJ whole genome shotgun (WGS) entry which is preliminary data.</text>
</comment>
<feature type="non-terminal residue" evidence="4">
    <location>
        <position position="1"/>
    </location>
</feature>
<evidence type="ECO:0000259" key="3">
    <source>
        <dbReference type="PROSITE" id="PS50825"/>
    </source>
</evidence>
<protein>
    <recommendedName>
        <fullName evidence="3">HYR domain-containing protein</fullName>
    </recommendedName>
</protein>
<feature type="region of interest" description="Disordered" evidence="2">
    <location>
        <begin position="278"/>
        <end position="299"/>
    </location>
</feature>
<accession>A0AAN4ZM25</accession>
<evidence type="ECO:0000256" key="2">
    <source>
        <dbReference type="SAM" id="MobiDB-lite"/>
    </source>
</evidence>
<name>A0AAN4ZM25_9BILA</name>
<proteinExistence type="predicted"/>
<dbReference type="InterPro" id="IPR003410">
    <property type="entry name" value="HYR_dom"/>
</dbReference>
<sequence>TRLTTITWDDPEWSYQDEIVSVDSNFKSGDVFYWGDFHIVYTAQNTEGSVGRCEFDLFLAPNECSQPDYESDQGHVCVLTWTDTLASQVGSYLAASVTCNDTRFPMPDPQFYTCDVMGQWHRSVASPALTLPVCGATDNPLQTIRGFVVYNTKDNCTERHDTVLHAMESVLDEITVPCDDQQTPVKDECYVLTMTSCEELDFIEADDPFVTIDTDWMIFNFTIQIKYALFNLDQRISTALWNAVDKDNSLVDMLPTDFACDSNFPIKVREGDDQFCSQTSPGNFNDDGESKPCPIGTYS</sequence>